<evidence type="ECO:0000256" key="2">
    <source>
        <dbReference type="ARBA" id="ARBA00023015"/>
    </source>
</evidence>
<feature type="region of interest" description="Disordered" evidence="6">
    <location>
        <begin position="245"/>
        <end position="271"/>
    </location>
</feature>
<feature type="domain" description="RNA polymerase sigma-70 region 2" evidence="7">
    <location>
        <begin position="92"/>
        <end position="157"/>
    </location>
</feature>
<reference evidence="8 9" key="1">
    <citation type="journal article" date="2019" name="J. Ind. Microbiol. Biotechnol.">
        <title>The complete genomic sequence of Streptomyces spectabilis NRRL-2792 and identification of secondary metabolite biosynthetic gene clusters.</title>
        <authorList>
            <person name="Sinha A."/>
            <person name="Phillips-Salemka S."/>
            <person name="Niraula T.A."/>
            <person name="Short K.A."/>
            <person name="Niraula N.P."/>
        </authorList>
    </citation>
    <scope>NUCLEOTIDE SEQUENCE [LARGE SCALE GENOMIC DNA]</scope>
    <source>
        <strain evidence="8 9">NRRL 2792</strain>
    </source>
</reference>
<feature type="compositionally biased region" description="Basic residues" evidence="6">
    <location>
        <begin position="1"/>
        <end position="11"/>
    </location>
</feature>
<dbReference type="SUPFAM" id="SSF88946">
    <property type="entry name" value="Sigma2 domain of RNA polymerase sigma factors"/>
    <property type="match status" value="1"/>
</dbReference>
<dbReference type="InterPro" id="IPR036388">
    <property type="entry name" value="WH-like_DNA-bd_sf"/>
</dbReference>
<comment type="similarity">
    <text evidence="1">Belongs to the sigma-70 factor family. ECF subfamily.</text>
</comment>
<dbReference type="InterPro" id="IPR007627">
    <property type="entry name" value="RNA_pol_sigma70_r2"/>
</dbReference>
<dbReference type="GO" id="GO:0006352">
    <property type="term" value="P:DNA-templated transcription initiation"/>
    <property type="evidence" value="ECO:0007669"/>
    <property type="project" value="InterPro"/>
</dbReference>
<dbReference type="GO" id="GO:0016987">
    <property type="term" value="F:sigma factor activity"/>
    <property type="evidence" value="ECO:0007669"/>
    <property type="project" value="UniProtKB-KW"/>
</dbReference>
<evidence type="ECO:0000256" key="4">
    <source>
        <dbReference type="ARBA" id="ARBA00023125"/>
    </source>
</evidence>
<sequence length="271" mass="29991">MSARSSHRRTRPPGAAVRAPECARTVRPPERGRPSMRGRLSNAMSRSADTGSRPHGPLDTGRHVPARSHDDCADLVCACRGGDERAWAELHARFGPLVRRVVGSYRLQQADVDDVCQHVWSRVCRDLHTLRTARTLRAWLATVARREALRHLGRARRDIPVGGPWEFASVPGDRGDPEERAVAAAECELVRAAVRQLPRQHQELIHLLFADPPVGYDAISEKLGIPRGSIGPMRSRIVGRMRQAIRTPAGDPDLGGPGRRDGSRRTGERDR</sequence>
<dbReference type="AlphaFoldDB" id="A0A516R146"/>
<evidence type="ECO:0000313" key="8">
    <source>
        <dbReference type="EMBL" id="QDQ09377.1"/>
    </source>
</evidence>
<dbReference type="Proteomes" id="UP000316806">
    <property type="component" value="Chromosome"/>
</dbReference>
<evidence type="ECO:0000256" key="5">
    <source>
        <dbReference type="ARBA" id="ARBA00023163"/>
    </source>
</evidence>
<dbReference type="InterPro" id="IPR013325">
    <property type="entry name" value="RNA_pol_sigma_r2"/>
</dbReference>
<name>A0A516R146_STRST</name>
<evidence type="ECO:0000259" key="7">
    <source>
        <dbReference type="Pfam" id="PF04542"/>
    </source>
</evidence>
<keyword evidence="3" id="KW-0731">Sigma factor</keyword>
<dbReference type="InterPro" id="IPR014284">
    <property type="entry name" value="RNA_pol_sigma-70_dom"/>
</dbReference>
<dbReference type="Gene3D" id="1.10.1740.10">
    <property type="match status" value="1"/>
</dbReference>
<dbReference type="PANTHER" id="PTHR43133:SF8">
    <property type="entry name" value="RNA POLYMERASE SIGMA FACTOR HI_1459-RELATED"/>
    <property type="match status" value="1"/>
</dbReference>
<evidence type="ECO:0000256" key="1">
    <source>
        <dbReference type="ARBA" id="ARBA00010641"/>
    </source>
</evidence>
<gene>
    <name evidence="8" type="ORF">FH965_01345</name>
</gene>
<feature type="region of interest" description="Disordered" evidence="6">
    <location>
        <begin position="1"/>
        <end position="65"/>
    </location>
</feature>
<evidence type="ECO:0000256" key="6">
    <source>
        <dbReference type="SAM" id="MobiDB-lite"/>
    </source>
</evidence>
<proteinExistence type="inferred from homology"/>
<keyword evidence="4" id="KW-0238">DNA-binding</keyword>
<keyword evidence="5" id="KW-0804">Transcription</keyword>
<keyword evidence="2" id="KW-0805">Transcription regulation</keyword>
<evidence type="ECO:0000313" key="9">
    <source>
        <dbReference type="Proteomes" id="UP000316806"/>
    </source>
</evidence>
<dbReference type="Gene3D" id="1.10.10.10">
    <property type="entry name" value="Winged helix-like DNA-binding domain superfamily/Winged helix DNA-binding domain"/>
    <property type="match status" value="1"/>
</dbReference>
<evidence type="ECO:0000256" key="3">
    <source>
        <dbReference type="ARBA" id="ARBA00023082"/>
    </source>
</evidence>
<dbReference type="NCBIfam" id="TIGR02937">
    <property type="entry name" value="sigma70-ECF"/>
    <property type="match status" value="1"/>
</dbReference>
<protein>
    <submittedName>
        <fullName evidence="8">Sigma-70 family RNA polymerase sigma factor</fullName>
    </submittedName>
</protein>
<dbReference type="SUPFAM" id="SSF88659">
    <property type="entry name" value="Sigma3 and sigma4 domains of RNA polymerase sigma factors"/>
    <property type="match status" value="1"/>
</dbReference>
<dbReference type="InterPro" id="IPR039425">
    <property type="entry name" value="RNA_pol_sigma-70-like"/>
</dbReference>
<feature type="compositionally biased region" description="Basic and acidic residues" evidence="6">
    <location>
        <begin position="258"/>
        <end position="271"/>
    </location>
</feature>
<organism evidence="8 9">
    <name type="scientific">Streptomyces spectabilis</name>
    <dbReference type="NCBI Taxonomy" id="68270"/>
    <lineage>
        <taxon>Bacteria</taxon>
        <taxon>Bacillati</taxon>
        <taxon>Actinomycetota</taxon>
        <taxon>Actinomycetes</taxon>
        <taxon>Kitasatosporales</taxon>
        <taxon>Streptomycetaceae</taxon>
        <taxon>Streptomyces</taxon>
    </lineage>
</organism>
<dbReference type="EMBL" id="CP040916">
    <property type="protein sequence ID" value="QDQ09377.1"/>
    <property type="molecule type" value="Genomic_DNA"/>
</dbReference>
<accession>A0A516R146</accession>
<dbReference type="InterPro" id="IPR013324">
    <property type="entry name" value="RNA_pol_sigma_r3/r4-like"/>
</dbReference>
<dbReference type="Pfam" id="PF04542">
    <property type="entry name" value="Sigma70_r2"/>
    <property type="match status" value="1"/>
</dbReference>
<dbReference type="PANTHER" id="PTHR43133">
    <property type="entry name" value="RNA POLYMERASE ECF-TYPE SIGMA FACTO"/>
    <property type="match status" value="1"/>
</dbReference>
<dbReference type="GO" id="GO:0003677">
    <property type="term" value="F:DNA binding"/>
    <property type="evidence" value="ECO:0007669"/>
    <property type="project" value="UniProtKB-KW"/>
</dbReference>